<comment type="caution">
    <text evidence="1">The sequence shown here is derived from an EMBL/GenBank/DDBJ whole genome shotgun (WGS) entry which is preliminary data.</text>
</comment>
<name>A0ABS2TNA0_9ACTN</name>
<dbReference type="EMBL" id="JADKYB010000004">
    <property type="protein sequence ID" value="MBM9504824.1"/>
    <property type="molecule type" value="Genomic_DNA"/>
</dbReference>
<keyword evidence="2" id="KW-1185">Reference proteome</keyword>
<accession>A0ABS2TNA0</accession>
<proteinExistence type="predicted"/>
<reference evidence="1 2" key="1">
    <citation type="submission" date="2021-01" db="EMBL/GenBank/DDBJ databases">
        <title>Streptomyces acididurans sp. nov., isolated from a peat swamp forest soil.</title>
        <authorList>
            <person name="Chantavorakit T."/>
            <person name="Duangmal K."/>
        </authorList>
    </citation>
    <scope>NUCLEOTIDE SEQUENCE [LARGE SCALE GENOMIC DNA]</scope>
    <source>
        <strain evidence="1 2">KK5PA1</strain>
    </source>
</reference>
<sequence>MTTATLPRTTPAPPAAPDAELDAAALVREIEQYLAARGRATAHPLVTATTEELVRQALAELDAPAPESTGTGPALPGGMWRMLPDRLLSLHPARRATGVERARISVAEHLELTALVLQRWGWAQTGGRIRTMGGRRCILGAQRVLYALGYGTEDTAIAAGAHLNAALRARGVRQSYPVWNEHSDVDREQVLALVRDAAAAARR</sequence>
<dbReference type="RefSeq" id="WP_205356668.1">
    <property type="nucleotide sequence ID" value="NZ_JADKYB010000004.1"/>
</dbReference>
<protein>
    <submittedName>
        <fullName evidence="1">Uncharacterized protein</fullName>
    </submittedName>
</protein>
<evidence type="ECO:0000313" key="1">
    <source>
        <dbReference type="EMBL" id="MBM9504824.1"/>
    </source>
</evidence>
<dbReference type="InterPro" id="IPR045677">
    <property type="entry name" value="DUF6197"/>
</dbReference>
<organism evidence="1 2">
    <name type="scientific">Actinacidiphila acididurans</name>
    <dbReference type="NCBI Taxonomy" id="2784346"/>
    <lineage>
        <taxon>Bacteria</taxon>
        <taxon>Bacillati</taxon>
        <taxon>Actinomycetota</taxon>
        <taxon>Actinomycetes</taxon>
        <taxon>Kitasatosporales</taxon>
        <taxon>Streptomycetaceae</taxon>
        <taxon>Actinacidiphila</taxon>
    </lineage>
</organism>
<evidence type="ECO:0000313" key="2">
    <source>
        <dbReference type="Proteomes" id="UP000749040"/>
    </source>
</evidence>
<gene>
    <name evidence="1" type="ORF">ITX44_09790</name>
</gene>
<dbReference type="Pfam" id="PF19698">
    <property type="entry name" value="DUF6197"/>
    <property type="match status" value="1"/>
</dbReference>
<dbReference type="Proteomes" id="UP000749040">
    <property type="component" value="Unassembled WGS sequence"/>
</dbReference>